<feature type="repeat" description="WD" evidence="3">
    <location>
        <begin position="339"/>
        <end position="373"/>
    </location>
</feature>
<dbReference type="PROSITE" id="PS50082">
    <property type="entry name" value="WD_REPEATS_2"/>
    <property type="match status" value="1"/>
</dbReference>
<keyword evidence="6" id="KW-1185">Reference proteome</keyword>
<keyword evidence="1 3" id="KW-0853">WD repeat</keyword>
<reference evidence="5" key="2">
    <citation type="submission" date="2025-09" db="UniProtKB">
        <authorList>
            <consortium name="Ensembl"/>
        </authorList>
    </citation>
    <scope>IDENTIFICATION</scope>
</reference>
<protein>
    <submittedName>
        <fullName evidence="5">Uncharacterized protein</fullName>
    </submittedName>
</protein>
<feature type="region of interest" description="Disordered" evidence="4">
    <location>
        <begin position="1"/>
        <end position="34"/>
    </location>
</feature>
<dbReference type="InterPro" id="IPR015943">
    <property type="entry name" value="WD40/YVTN_repeat-like_dom_sf"/>
</dbReference>
<dbReference type="SMART" id="SM00320">
    <property type="entry name" value="WD40"/>
    <property type="match status" value="2"/>
</dbReference>
<dbReference type="OrthoDB" id="128867at2759"/>
<dbReference type="SUPFAM" id="SSF50978">
    <property type="entry name" value="WD40 repeat-like"/>
    <property type="match status" value="1"/>
</dbReference>
<evidence type="ECO:0000256" key="2">
    <source>
        <dbReference type="ARBA" id="ARBA00022737"/>
    </source>
</evidence>
<evidence type="ECO:0000256" key="4">
    <source>
        <dbReference type="SAM" id="MobiDB-lite"/>
    </source>
</evidence>
<keyword evidence="2" id="KW-0677">Repeat</keyword>
<name>A0A8C5PYY1_9ANUR</name>
<sequence>MGPKQVNPKRSYSLSASTSNDESPSSSSSAPALPGFYYDPEKNRYFRLLPGHNNWNPLTNEMLQQKEKELARQKMLKEEENRRAKPVRPGLNATKLLLKRNLGMAPLTTYCRRIHELKVGSMMGKRVPIQSTEPTESRAQPYNLMVADSKYEKVFTANEVESSSGIFGILSLAGLTKDPPAVKAYYNSNFSNPKVIAACWAYLNSADSHILVCQQDNLGTPGCVGLLPTKLFWNLEEDPDYNDELPELFYNMKISNLWSCSWYDNPYREGIFSIGLDNQFMIINANRNFKTKFMTDSAVLAQQFSSKTALLVNGCRSGAIFAVDLRRPSRPTTWRKAFGFEHDSSISSMHMLQDENYLMASDMSGKIKLWDIRILSPVKHYEGHKNSYARLPVHVNEDEGLLIAVGQDCYTRIWSLDSTDLLRTIPSPHPAGNDSVPKVVFSSYLGGRNQSIPGLLMAVKKDLYHFTYNPDTLKTKQ</sequence>
<dbReference type="Gene3D" id="2.130.10.10">
    <property type="entry name" value="YVTN repeat-like/Quinoprotein amine dehydrogenase"/>
    <property type="match status" value="1"/>
</dbReference>
<dbReference type="GeneTree" id="ENSGT00940000164083"/>
<evidence type="ECO:0000256" key="3">
    <source>
        <dbReference type="PROSITE-ProRule" id="PRU00221"/>
    </source>
</evidence>
<dbReference type="InterPro" id="IPR001680">
    <property type="entry name" value="WD40_rpt"/>
</dbReference>
<dbReference type="InterPro" id="IPR052254">
    <property type="entry name" value="CUL4-DDB1_E3_ligase_receptor"/>
</dbReference>
<dbReference type="Ensembl" id="ENSLLET00000030631.1">
    <property type="protein sequence ID" value="ENSLLEP00000029493.1"/>
    <property type="gene ID" value="ENSLLEG00000018703.1"/>
</dbReference>
<dbReference type="PANTHER" id="PTHR44472">
    <property type="entry name" value="DDB1- AND CUL4-ASSOCIATED FACTOR 4-RELATED"/>
    <property type="match status" value="1"/>
</dbReference>
<dbReference type="InterPro" id="IPR036322">
    <property type="entry name" value="WD40_repeat_dom_sf"/>
</dbReference>
<reference evidence="5" key="1">
    <citation type="submission" date="2025-08" db="UniProtKB">
        <authorList>
            <consortium name="Ensembl"/>
        </authorList>
    </citation>
    <scope>IDENTIFICATION</scope>
</reference>
<evidence type="ECO:0000313" key="5">
    <source>
        <dbReference type="Ensembl" id="ENSLLEP00000029493.1"/>
    </source>
</evidence>
<dbReference type="AlphaFoldDB" id="A0A8C5PYY1"/>
<proteinExistence type="predicted"/>
<feature type="compositionally biased region" description="Low complexity" evidence="4">
    <location>
        <begin position="15"/>
        <end position="34"/>
    </location>
</feature>
<evidence type="ECO:0000256" key="1">
    <source>
        <dbReference type="ARBA" id="ARBA00022574"/>
    </source>
</evidence>
<dbReference type="Proteomes" id="UP000694569">
    <property type="component" value="Unplaced"/>
</dbReference>
<organism evidence="5 6">
    <name type="scientific">Leptobrachium leishanense</name>
    <name type="common">Leishan spiny toad</name>
    <dbReference type="NCBI Taxonomy" id="445787"/>
    <lineage>
        <taxon>Eukaryota</taxon>
        <taxon>Metazoa</taxon>
        <taxon>Chordata</taxon>
        <taxon>Craniata</taxon>
        <taxon>Vertebrata</taxon>
        <taxon>Euteleostomi</taxon>
        <taxon>Amphibia</taxon>
        <taxon>Batrachia</taxon>
        <taxon>Anura</taxon>
        <taxon>Pelobatoidea</taxon>
        <taxon>Megophryidae</taxon>
        <taxon>Leptobrachium</taxon>
    </lineage>
</organism>
<dbReference type="Pfam" id="PF23761">
    <property type="entry name" value="Beta-prop_DCAF4"/>
    <property type="match status" value="1"/>
</dbReference>
<dbReference type="GO" id="GO:0080008">
    <property type="term" value="C:Cul4-RING E3 ubiquitin ligase complex"/>
    <property type="evidence" value="ECO:0007669"/>
    <property type="project" value="TreeGrafter"/>
</dbReference>
<evidence type="ECO:0000313" key="6">
    <source>
        <dbReference type="Proteomes" id="UP000694569"/>
    </source>
</evidence>
<accession>A0A8C5PYY1</accession>
<dbReference type="PANTHER" id="PTHR44472:SF1">
    <property type="entry name" value="DDB1 AND CUL4 ASSOCIATED FACTOR 4"/>
    <property type="match status" value="1"/>
</dbReference>